<feature type="domain" description="HMA" evidence="18">
    <location>
        <begin position="94"/>
        <end position="160"/>
    </location>
</feature>
<keyword evidence="7" id="KW-0677">Repeat</keyword>
<dbReference type="PRINTS" id="PR00119">
    <property type="entry name" value="CATATPASE"/>
</dbReference>
<dbReference type="Gene3D" id="3.30.70.100">
    <property type="match status" value="3"/>
</dbReference>
<dbReference type="InterPro" id="IPR023299">
    <property type="entry name" value="ATPase_P-typ_cyto_dom_N"/>
</dbReference>
<evidence type="ECO:0000256" key="15">
    <source>
        <dbReference type="ARBA" id="ARBA00023136"/>
    </source>
</evidence>
<dbReference type="GO" id="GO:0005507">
    <property type="term" value="F:copper ion binding"/>
    <property type="evidence" value="ECO:0007669"/>
    <property type="project" value="InterPro"/>
</dbReference>
<organism evidence="19 20">
    <name type="scientific">Quercus rubra</name>
    <name type="common">Northern red oak</name>
    <name type="synonym">Quercus borealis</name>
    <dbReference type="NCBI Taxonomy" id="3512"/>
    <lineage>
        <taxon>Eukaryota</taxon>
        <taxon>Viridiplantae</taxon>
        <taxon>Streptophyta</taxon>
        <taxon>Embryophyta</taxon>
        <taxon>Tracheophyta</taxon>
        <taxon>Spermatophyta</taxon>
        <taxon>Magnoliopsida</taxon>
        <taxon>eudicotyledons</taxon>
        <taxon>Gunneridae</taxon>
        <taxon>Pentapetalae</taxon>
        <taxon>rosids</taxon>
        <taxon>fabids</taxon>
        <taxon>Fagales</taxon>
        <taxon>Fagaceae</taxon>
        <taxon>Quercus</taxon>
    </lineage>
</organism>
<keyword evidence="14" id="KW-0406">Ion transport</keyword>
<comment type="similarity">
    <text evidence="2 17">Belongs to the cation transport ATPase (P-type) (TC 3.A.3) family. Type IB subfamily.</text>
</comment>
<evidence type="ECO:0000256" key="11">
    <source>
        <dbReference type="ARBA" id="ARBA00022967"/>
    </source>
</evidence>
<dbReference type="InterPro" id="IPR044492">
    <property type="entry name" value="P_typ_ATPase_HD_dom"/>
</dbReference>
<dbReference type="InterPro" id="IPR023214">
    <property type="entry name" value="HAD_sf"/>
</dbReference>
<dbReference type="GO" id="GO:0016887">
    <property type="term" value="F:ATP hydrolysis activity"/>
    <property type="evidence" value="ECO:0007669"/>
    <property type="project" value="InterPro"/>
</dbReference>
<dbReference type="InterPro" id="IPR023298">
    <property type="entry name" value="ATPase_P-typ_TM_dom_sf"/>
</dbReference>
<keyword evidence="10 17" id="KW-0067">ATP-binding</keyword>
<dbReference type="InterPro" id="IPR017969">
    <property type="entry name" value="Heavy-metal-associated_CS"/>
</dbReference>
<evidence type="ECO:0000256" key="10">
    <source>
        <dbReference type="ARBA" id="ARBA00022840"/>
    </source>
</evidence>
<evidence type="ECO:0000256" key="12">
    <source>
        <dbReference type="ARBA" id="ARBA00022989"/>
    </source>
</evidence>
<feature type="transmembrane region" description="Helical" evidence="17">
    <location>
        <begin position="913"/>
        <end position="933"/>
    </location>
</feature>
<feature type="transmembrane region" description="Helical" evidence="17">
    <location>
        <begin position="884"/>
        <end position="907"/>
    </location>
</feature>
<dbReference type="InterPro" id="IPR036163">
    <property type="entry name" value="HMA_dom_sf"/>
</dbReference>
<dbReference type="PROSITE" id="PS50846">
    <property type="entry name" value="HMA_2"/>
    <property type="match status" value="3"/>
</dbReference>
<dbReference type="SUPFAM" id="SSF81653">
    <property type="entry name" value="Calcium ATPase, transduction domain A"/>
    <property type="match status" value="1"/>
</dbReference>
<dbReference type="GO" id="GO:0016020">
    <property type="term" value="C:membrane"/>
    <property type="evidence" value="ECO:0007669"/>
    <property type="project" value="UniProtKB-SubCell"/>
</dbReference>
<dbReference type="NCBIfam" id="TIGR01525">
    <property type="entry name" value="ATPase-IB_hvy"/>
    <property type="match status" value="1"/>
</dbReference>
<dbReference type="InterPro" id="IPR006122">
    <property type="entry name" value="HMA_Cu_ion-bd"/>
</dbReference>
<evidence type="ECO:0000256" key="8">
    <source>
        <dbReference type="ARBA" id="ARBA00022741"/>
    </source>
</evidence>
<evidence type="ECO:0000256" key="17">
    <source>
        <dbReference type="RuleBase" id="RU362081"/>
    </source>
</evidence>
<evidence type="ECO:0000256" key="13">
    <source>
        <dbReference type="ARBA" id="ARBA00023008"/>
    </source>
</evidence>
<keyword evidence="4" id="KW-0813">Transport</keyword>
<name>A0AAN7E161_QUERU</name>
<dbReference type="Proteomes" id="UP001324115">
    <property type="component" value="Unassembled WGS sequence"/>
</dbReference>
<dbReference type="Gene3D" id="2.70.150.10">
    <property type="entry name" value="Calcium-transporting ATPase, cytoplasmic transduction domain A"/>
    <property type="match status" value="1"/>
</dbReference>
<protein>
    <recommendedName>
        <fullName evidence="3">P-type Cu(+) transporter</fullName>
        <ecNumber evidence="3">7.2.2.8</ecNumber>
    </recommendedName>
</protein>
<dbReference type="CDD" id="cd00371">
    <property type="entry name" value="HMA"/>
    <property type="match status" value="3"/>
</dbReference>
<feature type="domain" description="HMA" evidence="18">
    <location>
        <begin position="169"/>
        <end position="235"/>
    </location>
</feature>
<evidence type="ECO:0000256" key="4">
    <source>
        <dbReference type="ARBA" id="ARBA00022448"/>
    </source>
</evidence>
<evidence type="ECO:0000313" key="20">
    <source>
        <dbReference type="Proteomes" id="UP001324115"/>
    </source>
</evidence>
<dbReference type="SFLD" id="SFLDG00002">
    <property type="entry name" value="C1.7:_P-type_atpase_like"/>
    <property type="match status" value="1"/>
</dbReference>
<dbReference type="FunFam" id="3.40.50.1000:FF:000031">
    <property type="entry name" value="Probable copper-transporting ATPase HMA5"/>
    <property type="match status" value="1"/>
</dbReference>
<dbReference type="InterPro" id="IPR001757">
    <property type="entry name" value="P_typ_ATPase"/>
</dbReference>
<keyword evidence="15 17" id="KW-0472">Membrane</keyword>
<evidence type="ECO:0000256" key="3">
    <source>
        <dbReference type="ARBA" id="ARBA00012517"/>
    </source>
</evidence>
<reference evidence="19 20" key="1">
    <citation type="journal article" date="2023" name="G3 (Bethesda)">
        <title>A haplotype-resolved chromosome-scale genome for Quercus rubra L. provides insights into the genetics of adaptive traits for red oak species.</title>
        <authorList>
            <person name="Kapoor B."/>
            <person name="Jenkins J."/>
            <person name="Schmutz J."/>
            <person name="Zhebentyayeva T."/>
            <person name="Kuelheim C."/>
            <person name="Coggeshall M."/>
            <person name="Heim C."/>
            <person name="Lasky J.R."/>
            <person name="Leites L."/>
            <person name="Islam-Faridi N."/>
            <person name="Romero-Severson J."/>
            <person name="DeLeo V.L."/>
            <person name="Lucas S.M."/>
            <person name="Lazic D."/>
            <person name="Gailing O."/>
            <person name="Carlson J."/>
            <person name="Staton M."/>
        </authorList>
    </citation>
    <scope>NUCLEOTIDE SEQUENCE [LARGE SCALE GENOMIC DNA]</scope>
    <source>
        <strain evidence="19">Pseudo-F2</strain>
    </source>
</reference>
<evidence type="ECO:0000256" key="1">
    <source>
        <dbReference type="ARBA" id="ARBA00004141"/>
    </source>
</evidence>
<dbReference type="InterPro" id="IPR059000">
    <property type="entry name" value="ATPase_P-type_domA"/>
</dbReference>
<dbReference type="NCBIfam" id="TIGR00003">
    <property type="entry name" value="copper ion binding protein"/>
    <property type="match status" value="1"/>
</dbReference>
<dbReference type="Pfam" id="PF00702">
    <property type="entry name" value="Hydrolase"/>
    <property type="match status" value="1"/>
</dbReference>
<dbReference type="PANTHER" id="PTHR46594:SF4">
    <property type="entry name" value="P-TYPE CATION-TRANSPORTING ATPASE"/>
    <property type="match status" value="1"/>
</dbReference>
<dbReference type="EMBL" id="JAXUIC010000012">
    <property type="protein sequence ID" value="KAK4559456.1"/>
    <property type="molecule type" value="Genomic_DNA"/>
</dbReference>
<comment type="catalytic activity">
    <reaction evidence="16">
        <text>Cu(+)(in) + ATP + H2O = Cu(+)(out) + ADP + phosphate + H(+)</text>
        <dbReference type="Rhea" id="RHEA:25792"/>
        <dbReference type="ChEBI" id="CHEBI:15377"/>
        <dbReference type="ChEBI" id="CHEBI:15378"/>
        <dbReference type="ChEBI" id="CHEBI:30616"/>
        <dbReference type="ChEBI" id="CHEBI:43474"/>
        <dbReference type="ChEBI" id="CHEBI:49552"/>
        <dbReference type="ChEBI" id="CHEBI:456216"/>
        <dbReference type="EC" id="7.2.2.8"/>
    </reaction>
</comment>
<dbReference type="EC" id="7.2.2.8" evidence="3"/>
<comment type="subcellular location">
    <subcellularLocation>
        <location evidence="1">Membrane</location>
        <topology evidence="1">Multi-pass membrane protein</topology>
    </subcellularLocation>
</comment>
<dbReference type="PROSITE" id="PS00154">
    <property type="entry name" value="ATPASE_E1_E2"/>
    <property type="match status" value="1"/>
</dbReference>
<dbReference type="SUPFAM" id="SSF81665">
    <property type="entry name" value="Calcium ATPase, transmembrane domain M"/>
    <property type="match status" value="1"/>
</dbReference>
<dbReference type="CDD" id="cd02094">
    <property type="entry name" value="P-type_ATPase_Cu-like"/>
    <property type="match status" value="1"/>
</dbReference>
<feature type="transmembrane region" description="Helical" evidence="17">
    <location>
        <begin position="259"/>
        <end position="280"/>
    </location>
</feature>
<feature type="transmembrane region" description="Helical" evidence="17">
    <location>
        <begin position="564"/>
        <end position="584"/>
    </location>
</feature>
<dbReference type="InterPro" id="IPR018303">
    <property type="entry name" value="ATPase_P-typ_P_site"/>
</dbReference>
<feature type="transmembrane region" description="Helical" evidence="17">
    <location>
        <begin position="525"/>
        <end position="544"/>
    </location>
</feature>
<dbReference type="Gene3D" id="3.40.50.1000">
    <property type="entry name" value="HAD superfamily/HAD-like"/>
    <property type="match status" value="1"/>
</dbReference>
<gene>
    <name evidence="19" type="ORF">RGQ29_008601</name>
</gene>
<dbReference type="GO" id="GO:0005524">
    <property type="term" value="F:ATP binding"/>
    <property type="evidence" value="ECO:0007669"/>
    <property type="project" value="UniProtKB-UniRule"/>
</dbReference>
<keyword evidence="8 17" id="KW-0547">Nucleotide-binding</keyword>
<keyword evidence="20" id="KW-1185">Reference proteome</keyword>
<keyword evidence="5 17" id="KW-0812">Transmembrane</keyword>
<feature type="transmembrane region" description="Helical" evidence="17">
    <location>
        <begin position="334"/>
        <end position="352"/>
    </location>
</feature>
<dbReference type="SUPFAM" id="SSF56784">
    <property type="entry name" value="HAD-like"/>
    <property type="match status" value="1"/>
</dbReference>
<evidence type="ECO:0000256" key="16">
    <source>
        <dbReference type="ARBA" id="ARBA00049289"/>
    </source>
</evidence>
<dbReference type="InterPro" id="IPR036412">
    <property type="entry name" value="HAD-like_sf"/>
</dbReference>
<dbReference type="InterPro" id="IPR008250">
    <property type="entry name" value="ATPase_P-typ_transduc_dom_A_sf"/>
</dbReference>
<evidence type="ECO:0000256" key="7">
    <source>
        <dbReference type="ARBA" id="ARBA00022737"/>
    </source>
</evidence>
<dbReference type="Pfam" id="PF00122">
    <property type="entry name" value="E1-E2_ATPase"/>
    <property type="match status" value="1"/>
</dbReference>
<dbReference type="SFLD" id="SFLDS00003">
    <property type="entry name" value="Haloacid_Dehalogenase"/>
    <property type="match status" value="1"/>
</dbReference>
<dbReference type="SFLD" id="SFLDF00027">
    <property type="entry name" value="p-type_atpase"/>
    <property type="match status" value="1"/>
</dbReference>
<dbReference type="PRINTS" id="PR00942">
    <property type="entry name" value="CUATPASEI"/>
</dbReference>
<dbReference type="NCBIfam" id="TIGR01494">
    <property type="entry name" value="ATPase_P-type"/>
    <property type="match status" value="1"/>
</dbReference>
<dbReference type="FunFam" id="3.30.70.100:FF:000033">
    <property type="entry name" value="Copper-transporting ATPase HMA5"/>
    <property type="match status" value="2"/>
</dbReference>
<dbReference type="Gene3D" id="3.40.1110.10">
    <property type="entry name" value="Calcium-transporting ATPase, cytoplasmic domain N"/>
    <property type="match status" value="2"/>
</dbReference>
<evidence type="ECO:0000256" key="5">
    <source>
        <dbReference type="ARBA" id="ARBA00022692"/>
    </source>
</evidence>
<dbReference type="GO" id="GO:0140581">
    <property type="term" value="F:P-type monovalent copper transporter activity"/>
    <property type="evidence" value="ECO:0007669"/>
    <property type="project" value="UniProtKB-EC"/>
</dbReference>
<evidence type="ECO:0000256" key="2">
    <source>
        <dbReference type="ARBA" id="ARBA00006024"/>
    </source>
</evidence>
<comment type="caution">
    <text evidence="19">The sequence shown here is derived from an EMBL/GenBank/DDBJ whole genome shotgun (WGS) entry which is preliminary data.</text>
</comment>
<keyword evidence="12 17" id="KW-1133">Transmembrane helix</keyword>
<sequence length="953" mass="103609">MSQKENKVEGEGSEALKALFSVIGMTCSVCANSVEKAINRLPGIREAVVDVLNNRAQVLYYPSLVNEETICETIENVGFQAAVIKDETNERSTQVCKIHINGMTCTSCSSTIESALQAIFGVQKAQVALATEEAEVHHNPKVVSYNTLLQVIEDTGFEAIIISTGEDISKIELKVDGVDTDHTMKMIEKSLQVIPGVQEIVIYPECNKVSISYEPDMAGPRTFISIIESTGSGHFKATIYPREGREARRKAEIKQYYRFFSWSLLFTIPVFLTSMVFMYIPGIRILLDKKLYNMMTAGMLLRWELSTPVQFIIGRKFYIGSYKALRHGSANMDVLIALGTNSAYFYSVYSLFRAACSRDFKGTDFFETSSMLISFILLGKYLEVLAKGKTSEAIAKLMDLAPETAILLTLDHEGNVLSEREIDSRLVQKNDVIKIIPGAKVAADGYVLWGESHVNESMITGEAKAVAKRNGDKVIGGTVNENGVLHIKATQVGSESSLSQIVRLVESAQMAKAPVQKFADHISKYFVPLVIMLSFSTWFAWFLAGGFHSYPKYWIPSSMSSFELALQFGISVMVIACPCALGLATPTAVMVGTGVGASQGVLIKGGQALESTHKVNCIMFDKTGTLTVGKPVVVNTQILNNMELREFYKLIAATEVNSEHPLAKAIVECAKKLTEDKEKPVWPEAQDFVSITGNGVKAIVENKEIIVGNKSLMLDQNIAIPVGAEDMLAQAEGMAQTGILVCIDKEVAGIVAISDPLKPGAKDVISILKSMKIRSIVVTGDNWGTANAIAKEVGIETVIAEAKPEDKAKIVRDFQASGYTVAMVGDGINDSPALAAADVGMAIGAGTDIAIEAADIVLMKNNLEDVITAIDLSRKTFSRIRLNYIWALGYNLLGIPIAAGTLFPLTGFRLPPWIAGAAMAGSSVSVVCSSLLLKNYKRSQKLDNLDLHEIQIE</sequence>
<dbReference type="Pfam" id="PF00403">
    <property type="entry name" value="HMA"/>
    <property type="match status" value="2"/>
</dbReference>
<dbReference type="AlphaFoldDB" id="A0AAN7E161"/>
<keyword evidence="9" id="KW-0187">Copper transport</keyword>
<dbReference type="InterPro" id="IPR027256">
    <property type="entry name" value="P-typ_ATPase_IB"/>
</dbReference>
<dbReference type="FunFam" id="2.70.150.10:FF:000002">
    <property type="entry name" value="Copper-transporting ATPase 1, putative"/>
    <property type="match status" value="1"/>
</dbReference>
<dbReference type="InterPro" id="IPR006121">
    <property type="entry name" value="HMA_dom"/>
</dbReference>
<evidence type="ECO:0000259" key="18">
    <source>
        <dbReference type="PROSITE" id="PS50846"/>
    </source>
</evidence>
<dbReference type="SUPFAM" id="SSF55008">
    <property type="entry name" value="HMA, heavy metal-associated domain"/>
    <property type="match status" value="3"/>
</dbReference>
<keyword evidence="13" id="KW-0186">Copper</keyword>
<dbReference type="PANTHER" id="PTHR46594">
    <property type="entry name" value="P-TYPE CATION-TRANSPORTING ATPASE"/>
    <property type="match status" value="1"/>
</dbReference>
<proteinExistence type="inferred from homology"/>
<dbReference type="PROSITE" id="PS01047">
    <property type="entry name" value="HMA_1"/>
    <property type="match status" value="1"/>
</dbReference>
<evidence type="ECO:0000313" key="19">
    <source>
        <dbReference type="EMBL" id="KAK4559456.1"/>
    </source>
</evidence>
<accession>A0AAN7E161</accession>
<evidence type="ECO:0000256" key="9">
    <source>
        <dbReference type="ARBA" id="ARBA00022796"/>
    </source>
</evidence>
<keyword evidence="11" id="KW-1278">Translocase</keyword>
<keyword evidence="6 17" id="KW-0479">Metal-binding</keyword>
<evidence type="ECO:0000256" key="14">
    <source>
        <dbReference type="ARBA" id="ARBA00023065"/>
    </source>
</evidence>
<evidence type="ECO:0000256" key="6">
    <source>
        <dbReference type="ARBA" id="ARBA00022723"/>
    </source>
</evidence>
<feature type="domain" description="HMA" evidence="18">
    <location>
        <begin position="16"/>
        <end position="82"/>
    </location>
</feature>